<evidence type="ECO:0000256" key="4">
    <source>
        <dbReference type="ARBA" id="ARBA00022603"/>
    </source>
</evidence>
<evidence type="ECO:0000256" key="1">
    <source>
        <dbReference type="ARBA" id="ARBA00000142"/>
    </source>
</evidence>
<dbReference type="GO" id="GO:0043527">
    <property type="term" value="C:tRNA methyltransferase complex"/>
    <property type="evidence" value="ECO:0007669"/>
    <property type="project" value="TreeGrafter"/>
</dbReference>
<evidence type="ECO:0000256" key="2">
    <source>
        <dbReference type="ARBA" id="ARBA00003015"/>
    </source>
</evidence>
<comment type="function">
    <text evidence="2">Catalyzes the formation of N(7)-methylguanine at position 46 (m7G46) in tRNA.</text>
</comment>
<keyword evidence="6" id="KW-0949">S-adenosyl-L-methionine</keyword>
<comment type="catalytic activity">
    <reaction evidence="1">
        <text>guanosine(46) in tRNA + S-adenosyl-L-methionine = N(7)-methylguanosine(46) in tRNA + S-adenosyl-L-homocysteine</text>
        <dbReference type="Rhea" id="RHEA:42708"/>
        <dbReference type="Rhea" id="RHEA-COMP:10188"/>
        <dbReference type="Rhea" id="RHEA-COMP:10189"/>
        <dbReference type="ChEBI" id="CHEBI:57856"/>
        <dbReference type="ChEBI" id="CHEBI:59789"/>
        <dbReference type="ChEBI" id="CHEBI:74269"/>
        <dbReference type="ChEBI" id="CHEBI:74480"/>
        <dbReference type="EC" id="2.1.1.33"/>
    </reaction>
</comment>
<sequence length="161" mass="18696">MAFAEHHPTYLVIGLDRRADRLAEGCRLAALKKLPSIGFWHGDALLLSTHFAPQEVNEIWLNYPDPYPKRRHEKHRLMHPRYLWQYTYVLKPGGRLHLRTDSRDLYAYALDQLHTQGWHILLATPDLMPGEGPPPAHWETLFRQRKGGTIHYIEAVPPALP</sequence>
<dbReference type="EC" id="2.1.1.33" evidence="3"/>
<dbReference type="PANTHER" id="PTHR23417">
    <property type="entry name" value="3-DEOXY-D-MANNO-OCTULOSONIC-ACID TRANSFERASE/TRNA GUANINE-N 7 - -METHYLTRANSFERASE"/>
    <property type="match status" value="1"/>
</dbReference>
<organism evidence="8">
    <name type="scientific">uncultured Bacteroidota bacterium</name>
    <dbReference type="NCBI Taxonomy" id="152509"/>
    <lineage>
        <taxon>Bacteria</taxon>
        <taxon>Pseudomonadati</taxon>
        <taxon>Bacteroidota</taxon>
        <taxon>environmental samples</taxon>
    </lineage>
</organism>
<dbReference type="GO" id="GO:0008176">
    <property type="term" value="F:tRNA (guanine(46)-N7)-methyltransferase activity"/>
    <property type="evidence" value="ECO:0007669"/>
    <property type="project" value="UniProtKB-EC"/>
</dbReference>
<keyword evidence="7" id="KW-0819">tRNA processing</keyword>
<keyword evidence="4 8" id="KW-0489">Methyltransferase</keyword>
<evidence type="ECO:0000256" key="5">
    <source>
        <dbReference type="ARBA" id="ARBA00022679"/>
    </source>
</evidence>
<name>H5SMR7_9BACT</name>
<gene>
    <name evidence="8" type="ORF">HGMM_F50F04C16</name>
</gene>
<evidence type="ECO:0000256" key="7">
    <source>
        <dbReference type="ARBA" id="ARBA00022694"/>
    </source>
</evidence>
<keyword evidence="5 8" id="KW-0808">Transferase</keyword>
<dbReference type="InterPro" id="IPR029063">
    <property type="entry name" value="SAM-dependent_MTases_sf"/>
</dbReference>
<dbReference type="AlphaFoldDB" id="H5SMR7"/>
<dbReference type="Gene3D" id="3.40.50.150">
    <property type="entry name" value="Vaccinia Virus protein VP39"/>
    <property type="match status" value="1"/>
</dbReference>
<reference evidence="8" key="2">
    <citation type="journal article" date="2012" name="PLoS ONE">
        <title>A Deeply Branching Thermophilic Bacterium with an Ancient Acetyl-CoA Pathway Dominates a Subsurface Ecosystem.</title>
        <authorList>
            <person name="Takami H."/>
            <person name="Noguchi H."/>
            <person name="Takaki Y."/>
            <person name="Uchiyama I."/>
            <person name="Toyoda A."/>
            <person name="Nishi S."/>
            <person name="Chee G.-J."/>
            <person name="Arai W."/>
            <person name="Nunoura T."/>
            <person name="Itoh T."/>
            <person name="Hattori M."/>
            <person name="Takai K."/>
        </authorList>
    </citation>
    <scope>NUCLEOTIDE SEQUENCE</scope>
</reference>
<evidence type="ECO:0000313" key="8">
    <source>
        <dbReference type="EMBL" id="BAL57453.1"/>
    </source>
</evidence>
<dbReference type="PROSITE" id="PS51625">
    <property type="entry name" value="SAM_MT_TRMB"/>
    <property type="match status" value="1"/>
</dbReference>
<dbReference type="PANTHER" id="PTHR23417:SF14">
    <property type="entry name" value="PENTACOTRIPEPTIDE-REPEAT REGION OF PRORP DOMAIN-CONTAINING PROTEIN"/>
    <property type="match status" value="1"/>
</dbReference>
<dbReference type="SUPFAM" id="SSF53335">
    <property type="entry name" value="S-adenosyl-L-methionine-dependent methyltransferases"/>
    <property type="match status" value="1"/>
</dbReference>
<proteinExistence type="predicted"/>
<reference evidence="8" key="1">
    <citation type="journal article" date="2005" name="Environ. Microbiol.">
        <title>Genetic and functional properties of uncultivated thermophilic crenarchaeotes from a subsurface gold mine as revealed by analysis of genome fragments.</title>
        <authorList>
            <person name="Nunoura T."/>
            <person name="Hirayama H."/>
            <person name="Takami H."/>
            <person name="Oida H."/>
            <person name="Nishi S."/>
            <person name="Shimamura S."/>
            <person name="Suzuki Y."/>
            <person name="Inagaki F."/>
            <person name="Takai K."/>
            <person name="Nealson K.H."/>
            <person name="Horikoshi K."/>
        </authorList>
    </citation>
    <scope>NUCLEOTIDE SEQUENCE</scope>
</reference>
<evidence type="ECO:0000256" key="6">
    <source>
        <dbReference type="ARBA" id="ARBA00022691"/>
    </source>
</evidence>
<accession>H5SMR7</accession>
<evidence type="ECO:0000256" key="3">
    <source>
        <dbReference type="ARBA" id="ARBA00011977"/>
    </source>
</evidence>
<dbReference type="Pfam" id="PF02390">
    <property type="entry name" value="Methyltransf_4"/>
    <property type="match status" value="1"/>
</dbReference>
<dbReference type="InterPro" id="IPR003358">
    <property type="entry name" value="tRNA_(Gua-N-7)_MeTrfase_Trmb"/>
</dbReference>
<dbReference type="EMBL" id="AP011776">
    <property type="protein sequence ID" value="BAL57453.1"/>
    <property type="molecule type" value="Genomic_DNA"/>
</dbReference>
<protein>
    <recommendedName>
        <fullName evidence="3">tRNA (guanine(46)-N(7))-methyltransferase</fullName>
        <ecNumber evidence="3">2.1.1.33</ecNumber>
    </recommendedName>
</protein>